<feature type="signal peptide" evidence="1">
    <location>
        <begin position="1"/>
        <end position="16"/>
    </location>
</feature>
<reference evidence="2" key="1">
    <citation type="journal article" date="2020" name="Stud. Mycol.">
        <title>101 Dothideomycetes genomes: a test case for predicting lifestyles and emergence of pathogens.</title>
        <authorList>
            <person name="Haridas S."/>
            <person name="Albert R."/>
            <person name="Binder M."/>
            <person name="Bloem J."/>
            <person name="Labutti K."/>
            <person name="Salamov A."/>
            <person name="Andreopoulos B."/>
            <person name="Baker S."/>
            <person name="Barry K."/>
            <person name="Bills G."/>
            <person name="Bluhm B."/>
            <person name="Cannon C."/>
            <person name="Castanera R."/>
            <person name="Culley D."/>
            <person name="Daum C."/>
            <person name="Ezra D."/>
            <person name="Gonzalez J."/>
            <person name="Henrissat B."/>
            <person name="Kuo A."/>
            <person name="Liang C."/>
            <person name="Lipzen A."/>
            <person name="Lutzoni F."/>
            <person name="Magnuson J."/>
            <person name="Mondo S."/>
            <person name="Nolan M."/>
            <person name="Ohm R."/>
            <person name="Pangilinan J."/>
            <person name="Park H.-J."/>
            <person name="Ramirez L."/>
            <person name="Alfaro M."/>
            <person name="Sun H."/>
            <person name="Tritt A."/>
            <person name="Yoshinaga Y."/>
            <person name="Zwiers L.-H."/>
            <person name="Turgeon B."/>
            <person name="Goodwin S."/>
            <person name="Spatafora J."/>
            <person name="Crous P."/>
            <person name="Grigoriev I."/>
        </authorList>
    </citation>
    <scope>NUCLEOTIDE SEQUENCE</scope>
    <source>
        <strain evidence="2">CBS 675.92</strain>
    </source>
</reference>
<accession>A0A6A5TS78</accession>
<keyword evidence="3" id="KW-1185">Reference proteome</keyword>
<keyword evidence="1" id="KW-0732">Signal</keyword>
<evidence type="ECO:0000313" key="3">
    <source>
        <dbReference type="Proteomes" id="UP000800035"/>
    </source>
</evidence>
<evidence type="ECO:0000313" key="2">
    <source>
        <dbReference type="EMBL" id="KAF1955134.1"/>
    </source>
</evidence>
<evidence type="ECO:0008006" key="4">
    <source>
        <dbReference type="Google" id="ProtNLM"/>
    </source>
</evidence>
<evidence type="ECO:0000256" key="1">
    <source>
        <dbReference type="SAM" id="SignalP"/>
    </source>
</evidence>
<sequence>MLRSSVVAWALRYLLATECQHKGTRSAVFGGERSFPEGRTVLHSQHLEGRTSPSCLRAQLVLPLSYTSFSFLFTHLSFLQISRLPEILPFTATSRLRFFVSKISLPAVYLPSDNRRSLLNITPLNPTIIGPIPLTMAHGPATAHPFLASDGGVGGGSYHPPFR</sequence>
<dbReference type="AlphaFoldDB" id="A0A6A5TS78"/>
<feature type="chain" id="PRO_5025685290" description="Secreted protein" evidence="1">
    <location>
        <begin position="17"/>
        <end position="163"/>
    </location>
</feature>
<proteinExistence type="predicted"/>
<dbReference type="Proteomes" id="UP000800035">
    <property type="component" value="Unassembled WGS sequence"/>
</dbReference>
<name>A0A6A5TS78_9PLEO</name>
<protein>
    <recommendedName>
        <fullName evidence="4">Secreted protein</fullName>
    </recommendedName>
</protein>
<dbReference type="EMBL" id="ML976996">
    <property type="protein sequence ID" value="KAF1955134.1"/>
    <property type="molecule type" value="Genomic_DNA"/>
</dbReference>
<organism evidence="2 3">
    <name type="scientific">Byssothecium circinans</name>
    <dbReference type="NCBI Taxonomy" id="147558"/>
    <lineage>
        <taxon>Eukaryota</taxon>
        <taxon>Fungi</taxon>
        <taxon>Dikarya</taxon>
        <taxon>Ascomycota</taxon>
        <taxon>Pezizomycotina</taxon>
        <taxon>Dothideomycetes</taxon>
        <taxon>Pleosporomycetidae</taxon>
        <taxon>Pleosporales</taxon>
        <taxon>Massarineae</taxon>
        <taxon>Massarinaceae</taxon>
        <taxon>Byssothecium</taxon>
    </lineage>
</organism>
<gene>
    <name evidence="2" type="ORF">CC80DRAFT_113099</name>
</gene>